<dbReference type="InterPro" id="IPR057495">
    <property type="entry name" value="AAA_lid_BCS1"/>
</dbReference>
<dbReference type="Pfam" id="PF08740">
    <property type="entry name" value="BCS1_N"/>
    <property type="match status" value="1"/>
</dbReference>
<feature type="region of interest" description="Disordered" evidence="12">
    <location>
        <begin position="489"/>
        <end position="526"/>
    </location>
</feature>
<keyword evidence="3" id="KW-0812">Transmembrane</keyword>
<keyword evidence="4" id="KW-0547">Nucleotide-binding</keyword>
<evidence type="ECO:0000259" key="14">
    <source>
        <dbReference type="SMART" id="SM01024"/>
    </source>
</evidence>
<evidence type="ECO:0000256" key="2">
    <source>
        <dbReference type="ARBA" id="ARBA00007448"/>
    </source>
</evidence>
<dbReference type="InterPro" id="IPR014851">
    <property type="entry name" value="BCS1_N"/>
</dbReference>
<evidence type="ECO:0000256" key="8">
    <source>
        <dbReference type="ARBA" id="ARBA00022989"/>
    </source>
</evidence>
<evidence type="ECO:0000256" key="1">
    <source>
        <dbReference type="ARBA" id="ARBA00004434"/>
    </source>
</evidence>
<organism evidence="15 16">
    <name type="scientific">Mycena sanguinolenta</name>
    <dbReference type="NCBI Taxonomy" id="230812"/>
    <lineage>
        <taxon>Eukaryota</taxon>
        <taxon>Fungi</taxon>
        <taxon>Dikarya</taxon>
        <taxon>Basidiomycota</taxon>
        <taxon>Agaricomycotina</taxon>
        <taxon>Agaricomycetes</taxon>
        <taxon>Agaricomycetidae</taxon>
        <taxon>Agaricales</taxon>
        <taxon>Marasmiineae</taxon>
        <taxon>Mycenaceae</taxon>
        <taxon>Mycena</taxon>
    </lineage>
</organism>
<keyword evidence="9" id="KW-0496">Mitochondrion</keyword>
<feature type="domain" description="BCS1 N-terminal" evidence="14">
    <location>
        <begin position="105"/>
        <end position="288"/>
    </location>
</feature>
<name>A0A8H6Z3Y0_9AGAR</name>
<dbReference type="PANTHER" id="PTHR23070">
    <property type="entry name" value="BCS1 AAA-TYPE ATPASE"/>
    <property type="match status" value="1"/>
</dbReference>
<comment type="caution">
    <text evidence="15">The sequence shown here is derived from an EMBL/GenBank/DDBJ whole genome shotgun (WGS) entry which is preliminary data.</text>
</comment>
<feature type="domain" description="AAA+ ATPase" evidence="13">
    <location>
        <begin position="319"/>
        <end position="465"/>
    </location>
</feature>
<sequence length="632" mass="70284">MLLSSLWPPIGPAAVAWIRESPGFSRNFAIALGFYSASHSPSATSLVGGMVFYLSLPQEILSALNVASSNATSDATANFATVTDFSSLMTMLSSLSALPDWLKLIVFGGMMETLRRLAFSMYYKMVASFWITAHFDENDDSYDWMMAWLSKQKQSSWTRAREVEISTRSFDASAITVPGEEEDSIQSMRASRKLAYLPSASTTYSMWYHRRYMTISRVQTQTGWRNTKEETLQISILTWSHHVLNELLLEAKKNYMAAKEQSISIYVSDIHNDWRHVASRPKRALSSIILDPGMSELLVDDARDFLASKEWYAARGIPFRRGYLLYGAPGSGKTSIISSIAGELGLDVYIVSLSRAGMDDSALSELVSNLPEKCIALMEDIDAALSQNLNRDAGATSASAADGKPPPPALPTSRLSLSGLLNALDGVAAQEGRILYATTNKYMALDPALVWPGRMDLRIEFFLASKYQARKLFYSFYLPSDNFLTADDEKDDIDSGYSSSSSTDADAECAPSEPDTTTPALQRPVFFGTSHRQRAPKLRWRQVEKLAERFTEAIPERELSMATLQGYLMTYKTRPFHAVDAAKEWVEREREPRLKKEQQQQGKTGGTATDEVATLVKDEVKSSDSQSEDNNS</sequence>
<comment type="catalytic activity">
    <reaction evidence="11">
        <text>ATP + H2O = ADP + phosphate + H(+)</text>
        <dbReference type="Rhea" id="RHEA:13065"/>
        <dbReference type="ChEBI" id="CHEBI:15377"/>
        <dbReference type="ChEBI" id="CHEBI:15378"/>
        <dbReference type="ChEBI" id="CHEBI:30616"/>
        <dbReference type="ChEBI" id="CHEBI:43474"/>
        <dbReference type="ChEBI" id="CHEBI:456216"/>
    </reaction>
    <physiologicalReaction direction="left-to-right" evidence="11">
        <dbReference type="Rhea" id="RHEA:13066"/>
    </physiologicalReaction>
</comment>
<keyword evidence="10" id="KW-0472">Membrane</keyword>
<dbReference type="GO" id="GO:0005743">
    <property type="term" value="C:mitochondrial inner membrane"/>
    <property type="evidence" value="ECO:0007669"/>
    <property type="project" value="UniProtKB-SubCell"/>
</dbReference>
<dbReference type="SUPFAM" id="SSF52540">
    <property type="entry name" value="P-loop containing nucleoside triphosphate hydrolases"/>
    <property type="match status" value="1"/>
</dbReference>
<evidence type="ECO:0000313" key="15">
    <source>
        <dbReference type="EMBL" id="KAF7370499.1"/>
    </source>
</evidence>
<dbReference type="EMBL" id="JACAZH010000004">
    <property type="protein sequence ID" value="KAF7370499.1"/>
    <property type="molecule type" value="Genomic_DNA"/>
</dbReference>
<dbReference type="InterPro" id="IPR050747">
    <property type="entry name" value="Mitochondrial_chaperone_BCS1"/>
</dbReference>
<dbReference type="Pfam" id="PF25426">
    <property type="entry name" value="AAA_lid_BCS1"/>
    <property type="match status" value="1"/>
</dbReference>
<dbReference type="SMART" id="SM01024">
    <property type="entry name" value="BCS1_N"/>
    <property type="match status" value="1"/>
</dbReference>
<protein>
    <submittedName>
        <fullName evidence="15">Mitochondrial chaperone BCS1</fullName>
    </submittedName>
</protein>
<evidence type="ECO:0000256" key="10">
    <source>
        <dbReference type="ARBA" id="ARBA00023136"/>
    </source>
</evidence>
<evidence type="ECO:0000256" key="6">
    <source>
        <dbReference type="ARBA" id="ARBA00022801"/>
    </source>
</evidence>
<dbReference type="SMART" id="SM00382">
    <property type="entry name" value="AAA"/>
    <property type="match status" value="1"/>
</dbReference>
<dbReference type="InterPro" id="IPR027417">
    <property type="entry name" value="P-loop_NTPase"/>
</dbReference>
<keyword evidence="16" id="KW-1185">Reference proteome</keyword>
<dbReference type="InterPro" id="IPR003959">
    <property type="entry name" value="ATPase_AAA_core"/>
</dbReference>
<evidence type="ECO:0000256" key="4">
    <source>
        <dbReference type="ARBA" id="ARBA00022741"/>
    </source>
</evidence>
<proteinExistence type="inferred from homology"/>
<evidence type="ECO:0000256" key="12">
    <source>
        <dbReference type="SAM" id="MobiDB-lite"/>
    </source>
</evidence>
<feature type="compositionally biased region" description="Polar residues" evidence="12">
    <location>
        <begin position="623"/>
        <end position="632"/>
    </location>
</feature>
<evidence type="ECO:0000256" key="7">
    <source>
        <dbReference type="ARBA" id="ARBA00022840"/>
    </source>
</evidence>
<comment type="similarity">
    <text evidence="2">Belongs to the AAA ATPase family. BCS1 subfamily.</text>
</comment>
<feature type="compositionally biased region" description="Low complexity" evidence="12">
    <location>
        <begin position="599"/>
        <end position="609"/>
    </location>
</feature>
<dbReference type="AlphaFoldDB" id="A0A8H6Z3Y0"/>
<dbReference type="Gene3D" id="3.40.50.300">
    <property type="entry name" value="P-loop containing nucleotide triphosphate hydrolases"/>
    <property type="match status" value="1"/>
</dbReference>
<feature type="compositionally biased region" description="Basic and acidic residues" evidence="12">
    <location>
        <begin position="583"/>
        <end position="598"/>
    </location>
</feature>
<dbReference type="OrthoDB" id="10251412at2759"/>
<evidence type="ECO:0000256" key="5">
    <source>
        <dbReference type="ARBA" id="ARBA00022792"/>
    </source>
</evidence>
<evidence type="ECO:0000313" key="16">
    <source>
        <dbReference type="Proteomes" id="UP000623467"/>
    </source>
</evidence>
<dbReference type="GO" id="GO:0016887">
    <property type="term" value="F:ATP hydrolysis activity"/>
    <property type="evidence" value="ECO:0007669"/>
    <property type="project" value="InterPro"/>
</dbReference>
<dbReference type="Pfam" id="PF00004">
    <property type="entry name" value="AAA"/>
    <property type="match status" value="1"/>
</dbReference>
<dbReference type="GO" id="GO:0005524">
    <property type="term" value="F:ATP binding"/>
    <property type="evidence" value="ECO:0007669"/>
    <property type="project" value="UniProtKB-KW"/>
</dbReference>
<reference evidence="15" key="1">
    <citation type="submission" date="2020-05" db="EMBL/GenBank/DDBJ databases">
        <title>Mycena genomes resolve the evolution of fungal bioluminescence.</title>
        <authorList>
            <person name="Tsai I.J."/>
        </authorList>
    </citation>
    <scope>NUCLEOTIDE SEQUENCE</scope>
    <source>
        <strain evidence="15">160909Yilan</strain>
    </source>
</reference>
<feature type="compositionally biased region" description="Low complexity" evidence="12">
    <location>
        <begin position="495"/>
        <end position="504"/>
    </location>
</feature>
<dbReference type="Proteomes" id="UP000623467">
    <property type="component" value="Unassembled WGS sequence"/>
</dbReference>
<evidence type="ECO:0000256" key="11">
    <source>
        <dbReference type="ARBA" id="ARBA00048778"/>
    </source>
</evidence>
<keyword evidence="5" id="KW-0999">Mitochondrion inner membrane</keyword>
<evidence type="ECO:0000256" key="9">
    <source>
        <dbReference type="ARBA" id="ARBA00023128"/>
    </source>
</evidence>
<accession>A0A8H6Z3Y0</accession>
<keyword evidence="8" id="KW-1133">Transmembrane helix</keyword>
<evidence type="ECO:0000259" key="13">
    <source>
        <dbReference type="SMART" id="SM00382"/>
    </source>
</evidence>
<comment type="subcellular location">
    <subcellularLocation>
        <location evidence="1">Mitochondrion inner membrane</location>
        <topology evidence="1">Single-pass membrane protein</topology>
    </subcellularLocation>
</comment>
<evidence type="ECO:0000256" key="3">
    <source>
        <dbReference type="ARBA" id="ARBA00022692"/>
    </source>
</evidence>
<gene>
    <name evidence="15" type="ORF">MSAN_00681700</name>
</gene>
<keyword evidence="7" id="KW-0067">ATP-binding</keyword>
<keyword evidence="6" id="KW-0378">Hydrolase</keyword>
<feature type="region of interest" description="Disordered" evidence="12">
    <location>
        <begin position="583"/>
        <end position="632"/>
    </location>
</feature>
<dbReference type="InterPro" id="IPR003593">
    <property type="entry name" value="AAA+_ATPase"/>
</dbReference>